<proteinExistence type="predicted"/>
<reference evidence="2" key="2">
    <citation type="submission" date="2022-01" db="EMBL/GenBank/DDBJ databases">
        <authorList>
            <person name="Yamashiro T."/>
            <person name="Shiraishi A."/>
            <person name="Satake H."/>
            <person name="Nakayama K."/>
        </authorList>
    </citation>
    <scope>NUCLEOTIDE SEQUENCE</scope>
</reference>
<accession>A0ABQ4WUU6</accession>
<evidence type="ECO:0000313" key="3">
    <source>
        <dbReference type="Proteomes" id="UP001151760"/>
    </source>
</evidence>
<feature type="region of interest" description="Disordered" evidence="1">
    <location>
        <begin position="15"/>
        <end position="35"/>
    </location>
</feature>
<keyword evidence="3" id="KW-1185">Reference proteome</keyword>
<gene>
    <name evidence="2" type="ORF">Tco_0651451</name>
</gene>
<evidence type="ECO:0000256" key="1">
    <source>
        <dbReference type="SAM" id="MobiDB-lite"/>
    </source>
</evidence>
<evidence type="ECO:0000313" key="2">
    <source>
        <dbReference type="EMBL" id="GJS56667.1"/>
    </source>
</evidence>
<reference evidence="2" key="1">
    <citation type="journal article" date="2022" name="Int. J. Mol. Sci.">
        <title>Draft Genome of Tanacetum Coccineum: Genomic Comparison of Closely Related Tanacetum-Family Plants.</title>
        <authorList>
            <person name="Yamashiro T."/>
            <person name="Shiraishi A."/>
            <person name="Nakayama K."/>
            <person name="Satake H."/>
        </authorList>
    </citation>
    <scope>NUCLEOTIDE SEQUENCE</scope>
</reference>
<dbReference type="EMBL" id="BQNB010008952">
    <property type="protein sequence ID" value="GJS56667.1"/>
    <property type="molecule type" value="Genomic_DNA"/>
</dbReference>
<sequence length="326" mass="36879">MVGFYESRTNHRGRINRSGSTISKWRVSRGSGGKHGGSYRWSFSGPTDGATDYANIGTIRLRWDRRVLGMLETLPKIRCDEALAQKPVIVGESHVLRDDCRNCIPRSLPLRESFGGEGDRGCYQGGLGGYKLHWIGYNYTIGGKGRAQMVSGLPVLHVQRVKDRGRGLLVGRLAYLRAYQGAVKSPWFLSRVPPRNVFTDNTSNYVREIFMVICFVCLLQRDSRISWLFDEDSKSFGRLDEIAKSWITCVNTNKNTTFKETQRGVPGYTSGVRVSKYNWEKIPFKLEGEAFEPEGRVRHRVAILIGMALGISIDLNREYAKTPEEE</sequence>
<name>A0ABQ4WUU6_9ASTR</name>
<protein>
    <submittedName>
        <fullName evidence="2">Uncharacterized protein</fullName>
    </submittedName>
</protein>
<dbReference type="Proteomes" id="UP001151760">
    <property type="component" value="Unassembled WGS sequence"/>
</dbReference>
<comment type="caution">
    <text evidence="2">The sequence shown here is derived from an EMBL/GenBank/DDBJ whole genome shotgun (WGS) entry which is preliminary data.</text>
</comment>
<organism evidence="2 3">
    <name type="scientific">Tanacetum coccineum</name>
    <dbReference type="NCBI Taxonomy" id="301880"/>
    <lineage>
        <taxon>Eukaryota</taxon>
        <taxon>Viridiplantae</taxon>
        <taxon>Streptophyta</taxon>
        <taxon>Embryophyta</taxon>
        <taxon>Tracheophyta</taxon>
        <taxon>Spermatophyta</taxon>
        <taxon>Magnoliopsida</taxon>
        <taxon>eudicotyledons</taxon>
        <taxon>Gunneridae</taxon>
        <taxon>Pentapetalae</taxon>
        <taxon>asterids</taxon>
        <taxon>campanulids</taxon>
        <taxon>Asterales</taxon>
        <taxon>Asteraceae</taxon>
        <taxon>Asteroideae</taxon>
        <taxon>Anthemideae</taxon>
        <taxon>Anthemidinae</taxon>
        <taxon>Tanacetum</taxon>
    </lineage>
</organism>